<dbReference type="InterPro" id="IPR025982">
    <property type="entry name" value="SieB"/>
</dbReference>
<keyword evidence="1" id="KW-0812">Transmembrane</keyword>
<evidence type="ECO:0000313" key="2">
    <source>
        <dbReference type="EMBL" id="MDH4573882.1"/>
    </source>
</evidence>
<reference evidence="2" key="1">
    <citation type="journal article" date="2015" name="Antonie Van Leeuwenhoek">
        <title>Comparative 16S rRNA signatures and multilocus sequence analysis for the genus Salinicola and description of Salinicola acroporae sp. nov., isolated from coral Acropora digitifera.</title>
        <authorList>
            <person name="Lepcha R.T."/>
            <person name="Poddar A."/>
            <person name="Schumann P."/>
            <person name="Das S.K."/>
        </authorList>
    </citation>
    <scope>NUCLEOTIDE SEQUENCE</scope>
    <source>
        <strain evidence="2">S4-41</strain>
    </source>
</reference>
<sequence length="212" mass="24345">MEWFSRIVDLAKVPTKFVGAVALLTSLVMFSPASTLQYLSLLQFREEYGPYFGIALLVSVAILAIECVVWMYHRVLGHFLKRRRRESVRNRLENMDKAEKAVLREFFIAASRTVKLPIEQPAVSALLNADVLEQSTGLGSRTTVGSVFSLSLSDEAEKRLNPHLLDLEEFVYHTDEGQWGLNEEGQNWIMENRPSFMHELDRHLALMEGRFW</sequence>
<dbReference type="Pfam" id="PF14163">
    <property type="entry name" value="SieB"/>
    <property type="match status" value="1"/>
</dbReference>
<comment type="caution">
    <text evidence="2">The sequence shown here is derived from an EMBL/GenBank/DDBJ whole genome shotgun (WGS) entry which is preliminary data.</text>
</comment>
<evidence type="ECO:0008006" key="4">
    <source>
        <dbReference type="Google" id="ProtNLM"/>
    </source>
</evidence>
<organism evidence="2 3">
    <name type="scientific">Salinicola acroporae</name>
    <dbReference type="NCBI Taxonomy" id="1541440"/>
    <lineage>
        <taxon>Bacteria</taxon>
        <taxon>Pseudomonadati</taxon>
        <taxon>Pseudomonadota</taxon>
        <taxon>Gammaproteobacteria</taxon>
        <taxon>Oceanospirillales</taxon>
        <taxon>Halomonadaceae</taxon>
        <taxon>Salinicola</taxon>
    </lineage>
</organism>
<gene>
    <name evidence="2" type="ORF">CUR86_16610</name>
</gene>
<reference evidence="2" key="2">
    <citation type="submission" date="2017-11" db="EMBL/GenBank/DDBJ databases">
        <authorList>
            <person name="Das S.K."/>
        </authorList>
    </citation>
    <scope>NUCLEOTIDE SEQUENCE</scope>
    <source>
        <strain evidence="2">S4-41</strain>
    </source>
</reference>
<keyword evidence="1" id="KW-1133">Transmembrane helix</keyword>
<keyword evidence="3" id="KW-1185">Reference proteome</keyword>
<protein>
    <recommendedName>
        <fullName evidence="4">Superinfection exclusion protein B</fullName>
    </recommendedName>
</protein>
<accession>A0ABT6I8S1</accession>
<feature type="transmembrane region" description="Helical" evidence="1">
    <location>
        <begin position="51"/>
        <end position="73"/>
    </location>
</feature>
<dbReference type="Proteomes" id="UP001162135">
    <property type="component" value="Unassembled WGS sequence"/>
</dbReference>
<dbReference type="EMBL" id="PGFS01000001">
    <property type="protein sequence ID" value="MDH4573882.1"/>
    <property type="molecule type" value="Genomic_DNA"/>
</dbReference>
<keyword evidence="1" id="KW-0472">Membrane</keyword>
<evidence type="ECO:0000313" key="3">
    <source>
        <dbReference type="Proteomes" id="UP001162135"/>
    </source>
</evidence>
<name>A0ABT6I8S1_9GAMM</name>
<evidence type="ECO:0000256" key="1">
    <source>
        <dbReference type="SAM" id="Phobius"/>
    </source>
</evidence>
<proteinExistence type="predicted"/>
<dbReference type="RefSeq" id="WP_110717454.1">
    <property type="nucleotide sequence ID" value="NZ_PGFS01000001.1"/>
</dbReference>